<dbReference type="GO" id="GO:0046820">
    <property type="term" value="F:4-amino-4-deoxychorismate synthase activity"/>
    <property type="evidence" value="ECO:0007669"/>
    <property type="project" value="TreeGrafter"/>
</dbReference>
<dbReference type="Pfam" id="PF00425">
    <property type="entry name" value="Chorismate_bind"/>
    <property type="match status" value="1"/>
</dbReference>
<dbReference type="Gene3D" id="3.60.120.10">
    <property type="entry name" value="Anthranilate synthase"/>
    <property type="match status" value="1"/>
</dbReference>
<reference evidence="2 3" key="1">
    <citation type="submission" date="2019-08" db="EMBL/GenBank/DDBJ databases">
        <title>100 year-old enigma solved: identification of Planctomyces bekefii, the type genus and species of the phylum Planctomycetes.</title>
        <authorList>
            <person name="Svetlana D.N."/>
            <person name="Overmann J."/>
        </authorList>
    </citation>
    <scope>NUCLEOTIDE SEQUENCE [LARGE SCALE GENOMIC DNA]</scope>
    <source>
        <strain evidence="2">Phe10_nw2017</strain>
    </source>
</reference>
<feature type="domain" description="Chorismate-utilising enzyme C-terminal" evidence="1">
    <location>
        <begin position="6"/>
        <end position="52"/>
    </location>
</feature>
<dbReference type="GO" id="GO:0000162">
    <property type="term" value="P:L-tryptophan biosynthetic process"/>
    <property type="evidence" value="ECO:0007669"/>
    <property type="project" value="TreeGrafter"/>
</dbReference>
<reference evidence="2 3" key="2">
    <citation type="submission" date="2019-08" db="EMBL/GenBank/DDBJ databases">
        <authorList>
            <person name="Henke P."/>
        </authorList>
    </citation>
    <scope>NUCLEOTIDE SEQUENCE [LARGE SCALE GENOMIC DNA]</scope>
    <source>
        <strain evidence="2">Phe10_nw2017</strain>
    </source>
</reference>
<dbReference type="PANTHER" id="PTHR11236:SF50">
    <property type="entry name" value="AMINODEOXYCHORISMATE SYNTHASE COMPONENT 1"/>
    <property type="match status" value="1"/>
</dbReference>
<organism evidence="2 3">
    <name type="scientific">Planctomyces bekefii</name>
    <dbReference type="NCBI Taxonomy" id="1653850"/>
    <lineage>
        <taxon>Bacteria</taxon>
        <taxon>Pseudomonadati</taxon>
        <taxon>Planctomycetota</taxon>
        <taxon>Planctomycetia</taxon>
        <taxon>Planctomycetales</taxon>
        <taxon>Planctomycetaceae</taxon>
        <taxon>Planctomyces</taxon>
    </lineage>
</organism>
<dbReference type="InterPro" id="IPR005801">
    <property type="entry name" value="ADC_synthase"/>
</dbReference>
<dbReference type="AlphaFoldDB" id="A0A5C6M2I6"/>
<accession>A0A5C6M2I6</accession>
<dbReference type="InterPro" id="IPR019999">
    <property type="entry name" value="Anth_synth_I-like"/>
</dbReference>
<evidence type="ECO:0000313" key="2">
    <source>
        <dbReference type="EMBL" id="TWW08242.1"/>
    </source>
</evidence>
<evidence type="ECO:0000259" key="1">
    <source>
        <dbReference type="Pfam" id="PF00425"/>
    </source>
</evidence>
<name>A0A5C6M2I6_9PLAN</name>
<dbReference type="InterPro" id="IPR015890">
    <property type="entry name" value="Chorismate_C"/>
</dbReference>
<keyword evidence="3" id="KW-1185">Reference proteome</keyword>
<evidence type="ECO:0000313" key="3">
    <source>
        <dbReference type="Proteomes" id="UP000321083"/>
    </source>
</evidence>
<gene>
    <name evidence="2" type="ORF">E3A20_26280</name>
</gene>
<dbReference type="PANTHER" id="PTHR11236">
    <property type="entry name" value="AMINOBENZOATE/ANTHRANILATE SYNTHASE"/>
    <property type="match status" value="1"/>
</dbReference>
<dbReference type="SUPFAM" id="SSF56322">
    <property type="entry name" value="ADC synthase"/>
    <property type="match status" value="1"/>
</dbReference>
<dbReference type="EMBL" id="SRHE01000768">
    <property type="protein sequence ID" value="TWW08242.1"/>
    <property type="molecule type" value="Genomic_DNA"/>
</dbReference>
<dbReference type="Proteomes" id="UP000321083">
    <property type="component" value="Unassembled WGS sequence"/>
</dbReference>
<protein>
    <recommendedName>
        <fullName evidence="1">Chorismate-utilising enzyme C-terminal domain-containing protein</fullName>
    </recommendedName>
</protein>
<sequence>AATTQIKPDSATHSSILIRTFTLQAGWLYFPVGGGIVADSDPLDEYRETLHKASGMIRSLRTT</sequence>
<comment type="caution">
    <text evidence="2">The sequence shown here is derived from an EMBL/GenBank/DDBJ whole genome shotgun (WGS) entry which is preliminary data.</text>
</comment>
<proteinExistence type="predicted"/>
<feature type="non-terminal residue" evidence="2">
    <location>
        <position position="1"/>
    </location>
</feature>